<keyword evidence="2" id="KW-1133">Transmembrane helix</keyword>
<reference evidence="3" key="1">
    <citation type="submission" date="2021-05" db="EMBL/GenBank/DDBJ databases">
        <title>Infant gut strain persistence is associated with maternal origin, phylogeny, and functional potential including surface adhesion and iron acquisition.</title>
        <authorList>
            <person name="Lou Y.C."/>
        </authorList>
    </citation>
    <scope>NUCLEOTIDE SEQUENCE</scope>
    <source>
        <strain evidence="3">L3_122_031G1_dasL3_122_031G1_maxbin2.maxbin.025s ta_sub</strain>
    </source>
</reference>
<dbReference type="EMBL" id="JAUJGC010000039">
    <property type="protein sequence ID" value="MDN5270252.1"/>
    <property type="molecule type" value="Genomic_DNA"/>
</dbReference>
<reference evidence="4" key="2">
    <citation type="submission" date="2023-07" db="EMBL/GenBank/DDBJ databases">
        <title>SVep1, a Temperate Phage of Human Oral Commensal Streptococcus vestibularis.</title>
        <authorList>
            <person name="Wu M."/>
            <person name="Zhu Y."/>
            <person name="Li Y."/>
        </authorList>
    </citation>
    <scope>NUCLEOTIDE SEQUENCE</scope>
    <source>
        <strain evidence="4">SVE8</strain>
    </source>
</reference>
<dbReference type="Proteomes" id="UP000703822">
    <property type="component" value="Unassembled WGS sequence"/>
</dbReference>
<protein>
    <submittedName>
        <fullName evidence="3">Uncharacterized protein</fullName>
    </submittedName>
</protein>
<name>A0A943LXJ3_STRVE</name>
<feature type="transmembrane region" description="Helical" evidence="2">
    <location>
        <begin position="121"/>
        <end position="144"/>
    </location>
</feature>
<dbReference type="RefSeq" id="WP_247918479.1">
    <property type="nucleotide sequence ID" value="NZ_JALDVO010000004.1"/>
</dbReference>
<feature type="region of interest" description="Disordered" evidence="1">
    <location>
        <begin position="1"/>
        <end position="63"/>
    </location>
</feature>
<evidence type="ECO:0000313" key="5">
    <source>
        <dbReference type="Proteomes" id="UP000703822"/>
    </source>
</evidence>
<gene>
    <name evidence="3" type="ORF">KH901_05165</name>
    <name evidence="4" type="ORF">QY913_09065</name>
</gene>
<dbReference type="Proteomes" id="UP001172310">
    <property type="component" value="Unassembled WGS sequence"/>
</dbReference>
<organism evidence="3 5">
    <name type="scientific">Streptococcus vestibularis</name>
    <dbReference type="NCBI Taxonomy" id="1343"/>
    <lineage>
        <taxon>Bacteria</taxon>
        <taxon>Bacillati</taxon>
        <taxon>Bacillota</taxon>
        <taxon>Bacilli</taxon>
        <taxon>Lactobacillales</taxon>
        <taxon>Streptococcaceae</taxon>
        <taxon>Streptococcus</taxon>
    </lineage>
</organism>
<sequence length="187" mass="20613">MGLDQEATPSEPTEEVDEYDVAEEVFEDVPLGDEEETTLLEIEELSPVSQADQGQTEENSEAASKEAQAIWMKAFKTYVGRQPLPEEFLLGKSSGYDVSTIHQFISDGKAAKPAMAKGKKILIIAGVVVAVLALAGYGFGSYYYSRGQVAERYEAAAKKSFRDSLEYQVWSDTKKEIKTSEAKYTSL</sequence>
<comment type="caution">
    <text evidence="3">The sequence shown here is derived from an EMBL/GenBank/DDBJ whole genome shotgun (WGS) entry which is preliminary data.</text>
</comment>
<keyword evidence="2" id="KW-0472">Membrane</keyword>
<dbReference type="EMBL" id="JAHAGS010000099">
    <property type="protein sequence ID" value="MBS6097841.1"/>
    <property type="molecule type" value="Genomic_DNA"/>
</dbReference>
<feature type="compositionally biased region" description="Acidic residues" evidence="1">
    <location>
        <begin position="12"/>
        <end position="44"/>
    </location>
</feature>
<evidence type="ECO:0000256" key="1">
    <source>
        <dbReference type="SAM" id="MobiDB-lite"/>
    </source>
</evidence>
<evidence type="ECO:0000313" key="4">
    <source>
        <dbReference type="EMBL" id="MDN5270252.1"/>
    </source>
</evidence>
<evidence type="ECO:0000313" key="3">
    <source>
        <dbReference type="EMBL" id="MBS6097841.1"/>
    </source>
</evidence>
<keyword evidence="2" id="KW-0812">Transmembrane</keyword>
<dbReference type="AlphaFoldDB" id="A0A943LXJ3"/>
<accession>A0A943LXJ3</accession>
<proteinExistence type="predicted"/>
<feature type="compositionally biased region" description="Polar residues" evidence="1">
    <location>
        <begin position="47"/>
        <end position="57"/>
    </location>
</feature>
<evidence type="ECO:0000256" key="2">
    <source>
        <dbReference type="SAM" id="Phobius"/>
    </source>
</evidence>